<dbReference type="InterPro" id="IPR001190">
    <property type="entry name" value="SRCR"/>
</dbReference>
<evidence type="ECO:0000256" key="5">
    <source>
        <dbReference type="PROSITE-ProRule" id="PRU00196"/>
    </source>
</evidence>
<comment type="caution">
    <text evidence="5">Lacks conserved residue(s) required for the propagation of feature annotation.</text>
</comment>
<dbReference type="Gene3D" id="3.10.250.10">
    <property type="entry name" value="SRCR-like domain"/>
    <property type="match status" value="1"/>
</dbReference>
<reference evidence="7 8" key="2">
    <citation type="submission" date="2018-11" db="EMBL/GenBank/DDBJ databases">
        <authorList>
            <consortium name="Pathogen Informatics"/>
        </authorList>
    </citation>
    <scope>NUCLEOTIDE SEQUENCE [LARGE SCALE GENOMIC DNA]</scope>
</reference>
<dbReference type="Proteomes" id="UP000270296">
    <property type="component" value="Unassembled WGS sequence"/>
</dbReference>
<dbReference type="EMBL" id="UZAM01011689">
    <property type="protein sequence ID" value="VDP17651.1"/>
    <property type="molecule type" value="Genomic_DNA"/>
</dbReference>
<dbReference type="Pfam" id="PF00530">
    <property type="entry name" value="SRCR"/>
    <property type="match status" value="1"/>
</dbReference>
<gene>
    <name evidence="7" type="ORF">SBAD_LOCUS8529</name>
</gene>
<dbReference type="AlphaFoldDB" id="A0A183IY31"/>
<dbReference type="PRINTS" id="PR00258">
    <property type="entry name" value="SPERACTRCPTR"/>
</dbReference>
<name>A0A183IY31_9BILA</name>
<evidence type="ECO:0000256" key="1">
    <source>
        <dbReference type="ARBA" id="ARBA00022729"/>
    </source>
</evidence>
<reference evidence="9" key="1">
    <citation type="submission" date="2016-06" db="UniProtKB">
        <authorList>
            <consortium name="WormBaseParasite"/>
        </authorList>
    </citation>
    <scope>IDENTIFICATION</scope>
</reference>
<evidence type="ECO:0000259" key="6">
    <source>
        <dbReference type="PROSITE" id="PS50287"/>
    </source>
</evidence>
<dbReference type="PROSITE" id="PS50287">
    <property type="entry name" value="SRCR_2"/>
    <property type="match status" value="1"/>
</dbReference>
<feature type="disulfide bond" evidence="5">
    <location>
        <begin position="101"/>
        <end position="111"/>
    </location>
</feature>
<dbReference type="GO" id="GO:0016020">
    <property type="term" value="C:membrane"/>
    <property type="evidence" value="ECO:0007669"/>
    <property type="project" value="InterPro"/>
</dbReference>
<organism evidence="9">
    <name type="scientific">Soboliphyme baturini</name>
    <dbReference type="NCBI Taxonomy" id="241478"/>
    <lineage>
        <taxon>Eukaryota</taxon>
        <taxon>Metazoa</taxon>
        <taxon>Ecdysozoa</taxon>
        <taxon>Nematoda</taxon>
        <taxon>Enoplea</taxon>
        <taxon>Dorylaimia</taxon>
        <taxon>Dioctophymatida</taxon>
        <taxon>Dioctophymatoidea</taxon>
        <taxon>Soboliphymatidae</taxon>
        <taxon>Soboliphyme</taxon>
    </lineage>
</organism>
<dbReference type="SUPFAM" id="SSF56487">
    <property type="entry name" value="SRCR-like"/>
    <property type="match status" value="1"/>
</dbReference>
<keyword evidence="4" id="KW-0325">Glycoprotein</keyword>
<dbReference type="GO" id="GO:0045217">
    <property type="term" value="P:cell-cell junction maintenance"/>
    <property type="evidence" value="ECO:0007669"/>
    <property type="project" value="TreeGrafter"/>
</dbReference>
<dbReference type="InterPro" id="IPR053243">
    <property type="entry name" value="SJ_maturation_regulator"/>
</dbReference>
<dbReference type="InterPro" id="IPR036772">
    <property type="entry name" value="SRCR-like_dom_sf"/>
</dbReference>
<keyword evidence="3 5" id="KW-1015">Disulfide bond</keyword>
<feature type="domain" description="SRCR" evidence="6">
    <location>
        <begin position="31"/>
        <end position="137"/>
    </location>
</feature>
<dbReference type="OrthoDB" id="5857313at2759"/>
<keyword evidence="2" id="KW-0677">Repeat</keyword>
<evidence type="ECO:0000313" key="9">
    <source>
        <dbReference type="WBParaSite" id="SBAD_0000884001-mRNA-1"/>
    </source>
</evidence>
<dbReference type="PANTHER" id="PTHR47653">
    <property type="entry name" value="PROTEIN BARK BEETLE"/>
    <property type="match status" value="1"/>
</dbReference>
<evidence type="ECO:0000256" key="4">
    <source>
        <dbReference type="ARBA" id="ARBA00023180"/>
    </source>
</evidence>
<sequence>MKFKGNHFLRIQLLPAIIPELNEHEQEFPDFRLVDGPSTSQGRLQVFYKAKYRSVCTRGTNWTEADFEVACKSMGFGSGGFWKWFRRQNDTAPFVMSKPACNRSDTNLRNCANWTDDVIALAENLCQGEDDIGVFCWGPPTFLGHEYHWMGIDFQDAPWHYVTDISGISQIRESNSRLEHVDILYSGYDRYS</sequence>
<dbReference type="WBParaSite" id="SBAD_0000884001-mRNA-1">
    <property type="protein sequence ID" value="SBAD_0000884001-mRNA-1"/>
    <property type="gene ID" value="SBAD_0000884001"/>
</dbReference>
<evidence type="ECO:0000256" key="2">
    <source>
        <dbReference type="ARBA" id="ARBA00022737"/>
    </source>
</evidence>
<dbReference type="SMART" id="SM00202">
    <property type="entry name" value="SR"/>
    <property type="match status" value="1"/>
</dbReference>
<keyword evidence="8" id="KW-1185">Reference proteome</keyword>
<evidence type="ECO:0000256" key="3">
    <source>
        <dbReference type="ARBA" id="ARBA00023157"/>
    </source>
</evidence>
<protein>
    <submittedName>
        <fullName evidence="9">SRCR domain-containing protein</fullName>
    </submittedName>
</protein>
<dbReference type="PANTHER" id="PTHR47653:SF1">
    <property type="entry name" value="DELETED IN MALIGNANT BRAIN TUMORS 1 PROTEIN"/>
    <property type="match status" value="1"/>
</dbReference>
<evidence type="ECO:0000313" key="7">
    <source>
        <dbReference type="EMBL" id="VDP17651.1"/>
    </source>
</evidence>
<keyword evidence="1" id="KW-0732">Signal</keyword>
<evidence type="ECO:0000313" key="8">
    <source>
        <dbReference type="Proteomes" id="UP000270296"/>
    </source>
</evidence>
<accession>A0A183IY31</accession>
<proteinExistence type="predicted"/>